<evidence type="ECO:0000256" key="1">
    <source>
        <dbReference type="SAM" id="MobiDB-lite"/>
    </source>
</evidence>
<evidence type="ECO:0000313" key="2">
    <source>
        <dbReference type="EMBL" id="GFH32296.1"/>
    </source>
</evidence>
<reference evidence="2 3" key="1">
    <citation type="submission" date="2020-02" db="EMBL/GenBank/DDBJ databases">
        <title>Draft genome sequence of Haematococcus lacustris strain NIES-144.</title>
        <authorList>
            <person name="Morimoto D."/>
            <person name="Nakagawa S."/>
            <person name="Yoshida T."/>
            <person name="Sawayama S."/>
        </authorList>
    </citation>
    <scope>NUCLEOTIDE SEQUENCE [LARGE SCALE GENOMIC DNA]</scope>
    <source>
        <strain evidence="2 3">NIES-144</strain>
    </source>
</reference>
<evidence type="ECO:0000313" key="3">
    <source>
        <dbReference type="Proteomes" id="UP000485058"/>
    </source>
</evidence>
<name>A0A6A0AHR5_HAELA</name>
<dbReference type="AlphaFoldDB" id="A0A6A0AHR5"/>
<accession>A0A6A0AHR5</accession>
<feature type="region of interest" description="Disordered" evidence="1">
    <location>
        <begin position="1"/>
        <end position="47"/>
    </location>
</feature>
<proteinExistence type="predicted"/>
<comment type="caution">
    <text evidence="2">The sequence shown here is derived from an EMBL/GenBank/DDBJ whole genome shotgun (WGS) entry which is preliminary data.</text>
</comment>
<organism evidence="2 3">
    <name type="scientific">Haematococcus lacustris</name>
    <name type="common">Green alga</name>
    <name type="synonym">Haematococcus pluvialis</name>
    <dbReference type="NCBI Taxonomy" id="44745"/>
    <lineage>
        <taxon>Eukaryota</taxon>
        <taxon>Viridiplantae</taxon>
        <taxon>Chlorophyta</taxon>
        <taxon>core chlorophytes</taxon>
        <taxon>Chlorophyceae</taxon>
        <taxon>CS clade</taxon>
        <taxon>Chlamydomonadales</taxon>
        <taxon>Haematococcaceae</taxon>
        <taxon>Haematococcus</taxon>
    </lineage>
</organism>
<keyword evidence="3" id="KW-1185">Reference proteome</keyword>
<gene>
    <name evidence="2" type="ORF">HaLaN_31493</name>
</gene>
<protein>
    <submittedName>
        <fullName evidence="2">Uncharacterized protein</fullName>
    </submittedName>
</protein>
<dbReference type="Proteomes" id="UP000485058">
    <property type="component" value="Unassembled WGS sequence"/>
</dbReference>
<feature type="non-terminal residue" evidence="2">
    <location>
        <position position="98"/>
    </location>
</feature>
<sequence>MAKKKRKSTAKQKQGLAKKLKASRSPQGKRRQERRDGWGTKRRQVKGRHRVVCPRTVCVPASYLGLSKRPVKDSIVLCRKSSRSRVALCCAAAERRSG</sequence>
<feature type="non-terminal residue" evidence="2">
    <location>
        <position position="1"/>
    </location>
</feature>
<dbReference type="EMBL" id="BLLF01006486">
    <property type="protein sequence ID" value="GFH32296.1"/>
    <property type="molecule type" value="Genomic_DNA"/>
</dbReference>
<feature type="compositionally biased region" description="Basic residues" evidence="1">
    <location>
        <begin position="1"/>
        <end position="32"/>
    </location>
</feature>